<dbReference type="RefSeq" id="XP_041192986.1">
    <property type="nucleotide sequence ID" value="XM_041340148.1"/>
</dbReference>
<dbReference type="AlphaFoldDB" id="A0A9P7JDN2"/>
<evidence type="ECO:0000313" key="2">
    <source>
        <dbReference type="EMBL" id="KAG1816313.1"/>
    </source>
</evidence>
<organism evidence="2 3">
    <name type="scientific">Suillus subaureus</name>
    <dbReference type="NCBI Taxonomy" id="48587"/>
    <lineage>
        <taxon>Eukaryota</taxon>
        <taxon>Fungi</taxon>
        <taxon>Dikarya</taxon>
        <taxon>Basidiomycota</taxon>
        <taxon>Agaricomycotina</taxon>
        <taxon>Agaricomycetes</taxon>
        <taxon>Agaricomycetidae</taxon>
        <taxon>Boletales</taxon>
        <taxon>Suillineae</taxon>
        <taxon>Suillaceae</taxon>
        <taxon>Suillus</taxon>
    </lineage>
</organism>
<sequence>MGIKRAQCDDDDDNDDNELVSFEEIAAAHRKAKDPGNAACSTAVMKLPAAEDLSYHSPHHSMQPLEHSSDADNDSVLLEQSLTDFPMGEEFPAHSDIDVIDFMNDSVEEQRADADHNNKMSHSLPPQKPDPLTGTESSDKQPKVPPSSVQVPDMQPALPVPVNELLEPSLSPDVILDGASQHWFWKIILILVVWLNLCYHLPHCAANLLLKVTVSIFYGLGVFTLEEKPAQMLNTAFALLALADYFEVHPMCPTCMRVFPHNSPSDTVCTHCSTPLCHETRPQDIPTATKPSRLTMKPKLRCPQNPLSNDILQLLSQDGIELQLDAWRSQLTTPGKHSSIQDGPKELDSDQLQFFMKDYVDDLLQLYDKGIIIKTSKYPEGRHVYVILVAVCCNHPVMCKSKLKTEDAMEYDSIIKTQWFNAWVQTNVLRQKTAKVEHELDEIHRLLSMFEMPSWILLVWEKWYPINMKQNQKEIESWEKWEQVRIRRVASGKQAQNRKDNEPPTHLKDMAMHADDADNFLNLAAALKIILGWSISDTDIPQAKELLNKYLLRFLEIHPKHVKPSHHWVTHIFEQLEDYGPIYGFWMFLFECLNKVLKSYSTNNHGDGKIEISFFRAFTRDTKL</sequence>
<evidence type="ECO:0000313" key="3">
    <source>
        <dbReference type="Proteomes" id="UP000807769"/>
    </source>
</evidence>
<dbReference type="Proteomes" id="UP000807769">
    <property type="component" value="Unassembled WGS sequence"/>
</dbReference>
<name>A0A9P7JDN2_9AGAM</name>
<protein>
    <submittedName>
        <fullName evidence="2">Uncharacterized protein</fullName>
    </submittedName>
</protein>
<dbReference type="GeneID" id="64634164"/>
<evidence type="ECO:0000256" key="1">
    <source>
        <dbReference type="SAM" id="MobiDB-lite"/>
    </source>
</evidence>
<proteinExistence type="predicted"/>
<dbReference type="OrthoDB" id="3239894at2759"/>
<feature type="region of interest" description="Disordered" evidence="1">
    <location>
        <begin position="112"/>
        <end position="154"/>
    </location>
</feature>
<gene>
    <name evidence="2" type="ORF">BJ212DRAFT_1480762</name>
</gene>
<comment type="caution">
    <text evidence="2">The sequence shown here is derived from an EMBL/GenBank/DDBJ whole genome shotgun (WGS) entry which is preliminary data.</text>
</comment>
<dbReference type="EMBL" id="JABBWG010000016">
    <property type="protein sequence ID" value="KAG1816313.1"/>
    <property type="molecule type" value="Genomic_DNA"/>
</dbReference>
<reference evidence="2" key="1">
    <citation type="journal article" date="2020" name="New Phytol.">
        <title>Comparative genomics reveals dynamic genome evolution in host specialist ectomycorrhizal fungi.</title>
        <authorList>
            <person name="Lofgren L.A."/>
            <person name="Nguyen N.H."/>
            <person name="Vilgalys R."/>
            <person name="Ruytinx J."/>
            <person name="Liao H.L."/>
            <person name="Branco S."/>
            <person name="Kuo A."/>
            <person name="LaButti K."/>
            <person name="Lipzen A."/>
            <person name="Andreopoulos W."/>
            <person name="Pangilinan J."/>
            <person name="Riley R."/>
            <person name="Hundley H."/>
            <person name="Na H."/>
            <person name="Barry K."/>
            <person name="Grigoriev I.V."/>
            <person name="Stajich J.E."/>
            <person name="Kennedy P.G."/>
        </authorList>
    </citation>
    <scope>NUCLEOTIDE SEQUENCE</scope>
    <source>
        <strain evidence="2">MN1</strain>
    </source>
</reference>
<keyword evidence="3" id="KW-1185">Reference proteome</keyword>
<accession>A0A9P7JDN2</accession>